<dbReference type="AlphaFoldDB" id="A0A6I8S0Z0"/>
<feature type="domain" description="Dynein regulatory complex protein 1 C-terminal" evidence="13">
    <location>
        <begin position="643"/>
        <end position="701"/>
    </location>
</feature>
<sequence>MLTAPHDVQDSLNQPLSDTMSLYEKEPGTEESAVTGPSLDAEDPQERIEARRLRIAARIEAKRREALGEDLKVPKEKKEEARKSHKQIEDSRQRLTKLVSDGTQLVTNIQIATDAKETQRRAEEEELKRQRREKLDTEAKSSLEKFDEITKKWALDKPKQVPQKMWEILNSQQQQCAHLIGDKNNLISELQKELRRKDDQYVKDLKKQAEDIDLLVERMEEQIKNLTKTYRQELLQIEKVFELERRELLTANRNKWEQGMEARRDKELETLMSRMRKVEEYEQQLKQLRVQDGEEYNMIKIKLEADVQVLQQQLQQMKATYQLNQEKLEYNYQVLKKRDEENTITKSQQKRKITRLQDVLNNLRLKQAKQVKQYKEENQSLMDDYKRIVEQYKELQKKMRHFSAVDAKMFEDIWLMNEEEMKQLVQKALEADRIIQEQQLGMRWEPPELGFLDNVGPLLAKQKDQKPAITVAQEVMSSNAHRDESPAMLGQSDGRVRQGGPAVSAQTVKHILELLCDESGFLIENKLTRLLSPLDKDERSLIKLDSIFGALGIAVEEDVYKLVEFFCRYKRERSAAKPDEDGDAGESNADSSAGGSHGPQGLIHPNEVLGAIKAFVMEFQKPRERTAPPRLMEERDSSEDATYWAAAAKAIPESRLRVWDALESALEKYHNVLSGRAQLITETVSLRHQNTELRTLLHQYLNSQVNAELEIPPTQMLQGEYSHTFVWV</sequence>
<evidence type="ECO:0000256" key="7">
    <source>
        <dbReference type="ARBA" id="ARBA00023273"/>
    </source>
</evidence>
<feature type="domain" description="Dynein regulatory complex protein 1/2 N-terminal" evidence="12">
    <location>
        <begin position="112"/>
        <end position="212"/>
    </location>
</feature>
<reference evidence="14" key="1">
    <citation type="journal article" date="2010" name="Science">
        <title>The genome of the Western clawed frog Xenopus tropicalis.</title>
        <authorList>
            <person name="Hellsten U."/>
            <person name="Harland R.M."/>
            <person name="Gilchrist M.J."/>
            <person name="Hendrix D."/>
            <person name="Jurka J."/>
            <person name="Kapitonov V."/>
            <person name="Ovcharenko I."/>
            <person name="Putnam N.H."/>
            <person name="Shu S."/>
            <person name="Taher L."/>
            <person name="Blitz I.L."/>
            <person name="Blumberg B."/>
            <person name="Dichmann D.S."/>
            <person name="Dubchak I."/>
            <person name="Amaya E."/>
            <person name="Detter J.C."/>
            <person name="Fletcher R."/>
            <person name="Gerhard D.S."/>
            <person name="Goodstein D."/>
            <person name="Graves T."/>
            <person name="Grigoriev I.V."/>
            <person name="Grimwood J."/>
            <person name="Kawashima T."/>
            <person name="Lindquist E."/>
            <person name="Lucas S.M."/>
            <person name="Mead P.E."/>
            <person name="Mitros T."/>
            <person name="Ogino H."/>
            <person name="Ohta Y."/>
            <person name="Poliakov A.V."/>
            <person name="Pollet N."/>
            <person name="Robert J."/>
            <person name="Salamov A."/>
            <person name="Sater A.K."/>
            <person name="Schmutz J."/>
            <person name="Terry A."/>
            <person name="Vize P.D."/>
            <person name="Warren W.C."/>
            <person name="Wells D."/>
            <person name="Wills A."/>
            <person name="Wilson R.K."/>
            <person name="Zimmerman L.B."/>
            <person name="Zorn A.M."/>
            <person name="Grainger R."/>
            <person name="Grammer T."/>
            <person name="Khokha M.K."/>
            <person name="Richardson P.M."/>
            <person name="Rokhsar D.S."/>
        </authorList>
    </citation>
    <scope>NUCLEOTIDE SEQUENCE [LARGE SCALE GENOMIC DNA]</scope>
    <source>
        <strain evidence="14">Nigerian</strain>
    </source>
</reference>
<keyword evidence="7" id="KW-0966">Cell projection</keyword>
<evidence type="ECO:0000256" key="2">
    <source>
        <dbReference type="ARBA" id="ARBA00009688"/>
    </source>
</evidence>
<comment type="subcellular location">
    <subcellularLocation>
        <location evidence="1">Cytoplasm</location>
        <location evidence="1">Cytoskeleton</location>
        <location evidence="1">Flagellum axoneme</location>
    </subcellularLocation>
</comment>
<dbReference type="InterPro" id="IPR039505">
    <property type="entry name" value="DRC1/2_N"/>
</dbReference>
<dbReference type="FunCoup" id="A0A6I8S0Z0">
    <property type="interactions" value="104"/>
</dbReference>
<evidence type="ECO:0000259" key="12">
    <source>
        <dbReference type="Pfam" id="PF14772"/>
    </source>
</evidence>
<name>A0A6I8S0Z0_XENTR</name>
<comment type="similarity">
    <text evidence="2">Belongs to the DRC1 family.</text>
</comment>
<protein>
    <recommendedName>
        <fullName evidence="3">Dynein regulatory complex protein 1</fullName>
    </recommendedName>
    <alternativeName>
        <fullName evidence="8">Coiled-coil domain-containing protein 164</fullName>
    </alternativeName>
</protein>
<evidence type="ECO:0000256" key="3">
    <source>
        <dbReference type="ARBA" id="ARBA00013815"/>
    </source>
</evidence>
<dbReference type="GO" id="GO:0005858">
    <property type="term" value="C:axonemal dynein complex"/>
    <property type="evidence" value="ECO:0007669"/>
    <property type="project" value="InterPro"/>
</dbReference>
<evidence type="ECO:0000256" key="10">
    <source>
        <dbReference type="SAM" id="Coils"/>
    </source>
</evidence>
<dbReference type="PANTHER" id="PTHR21625:SF1">
    <property type="entry name" value="DYNEIN REGULATORY COMPLEX PROTEIN 1"/>
    <property type="match status" value="1"/>
</dbReference>
<feature type="region of interest" description="Disordered" evidence="11">
    <location>
        <begin position="64"/>
        <end position="93"/>
    </location>
</feature>
<evidence type="ECO:0000256" key="6">
    <source>
        <dbReference type="ARBA" id="ARBA00023069"/>
    </source>
</evidence>
<evidence type="ECO:0000256" key="1">
    <source>
        <dbReference type="ARBA" id="ARBA00004611"/>
    </source>
</evidence>
<comment type="function">
    <text evidence="9">Component of the nexin-dynein regulatory complex (N-DRC) a key regulator of ciliary/flagellar motility which maintains the alignment and integrity of the distal axoneme and regulates microtubule sliding in motile axonemes. Plays a critical role in the assembly of N-DRC and also stabilizes the assembly of multiple inner dynein arms and radial spokes. Coassembles with CCDC65/DRC2 to form a central scaffold needed for assembly of the N-DRC and its attachment to the outer doublet microtubules.</text>
</comment>
<organism evidence="14">
    <name type="scientific">Xenopus tropicalis</name>
    <name type="common">Western clawed frog</name>
    <name type="synonym">Silurana tropicalis</name>
    <dbReference type="NCBI Taxonomy" id="8364"/>
    <lineage>
        <taxon>Eukaryota</taxon>
        <taxon>Metazoa</taxon>
        <taxon>Chordata</taxon>
        <taxon>Craniata</taxon>
        <taxon>Vertebrata</taxon>
        <taxon>Euteleostomi</taxon>
        <taxon>Amphibia</taxon>
        <taxon>Batrachia</taxon>
        <taxon>Anura</taxon>
        <taxon>Pipoidea</taxon>
        <taxon>Pipidae</taxon>
        <taxon>Xenopodinae</taxon>
        <taxon>Xenopus</taxon>
        <taxon>Silurana</taxon>
    </lineage>
</organism>
<keyword evidence="6" id="KW-0969">Cilium</keyword>
<evidence type="ECO:0000256" key="8">
    <source>
        <dbReference type="ARBA" id="ARBA00031554"/>
    </source>
</evidence>
<feature type="compositionally biased region" description="Polar residues" evidence="11">
    <location>
        <begin position="10"/>
        <end position="20"/>
    </location>
</feature>
<dbReference type="GO" id="GO:0070286">
    <property type="term" value="P:axonemal dynein complex assembly"/>
    <property type="evidence" value="ECO:0007669"/>
    <property type="project" value="InterPro"/>
</dbReference>
<feature type="region of interest" description="Disordered" evidence="11">
    <location>
        <begin position="576"/>
        <end position="601"/>
    </location>
</feature>
<evidence type="ECO:0000256" key="11">
    <source>
        <dbReference type="SAM" id="MobiDB-lite"/>
    </source>
</evidence>
<reference evidence="14" key="2">
    <citation type="submission" date="2020-05" db="UniProtKB">
        <authorList>
            <consortium name="Ensembl"/>
        </authorList>
    </citation>
    <scope>IDENTIFICATION</scope>
</reference>
<dbReference type="Pfam" id="PF14775">
    <property type="entry name" value="NYD-SP28_assoc"/>
    <property type="match status" value="1"/>
</dbReference>
<gene>
    <name evidence="14" type="primary">drc1</name>
</gene>
<dbReference type="Ensembl" id="ENSXETT00000086514">
    <property type="protein sequence ID" value="ENSXETP00000090584"/>
    <property type="gene ID" value="ENSXETG00000003329"/>
</dbReference>
<evidence type="ECO:0000256" key="4">
    <source>
        <dbReference type="ARBA" id="ARBA00022846"/>
    </source>
</evidence>
<feature type="coiled-coil region" evidence="10">
    <location>
        <begin position="271"/>
        <end position="398"/>
    </location>
</feature>
<evidence type="ECO:0000313" key="14">
    <source>
        <dbReference type="Ensembl" id="ENSXETP00000090584"/>
    </source>
</evidence>
<dbReference type="Pfam" id="PF14772">
    <property type="entry name" value="NYD-SP28"/>
    <property type="match status" value="1"/>
</dbReference>
<dbReference type="GeneTree" id="ENSGT00940000153804"/>
<dbReference type="PANTHER" id="PTHR21625">
    <property type="entry name" value="NYD-SP28 PROTEIN"/>
    <property type="match status" value="1"/>
</dbReference>
<evidence type="ECO:0000259" key="13">
    <source>
        <dbReference type="Pfam" id="PF14775"/>
    </source>
</evidence>
<evidence type="ECO:0000256" key="5">
    <source>
        <dbReference type="ARBA" id="ARBA00023054"/>
    </source>
</evidence>
<keyword evidence="5 10" id="KW-0175">Coiled coil</keyword>
<dbReference type="InterPro" id="IPR039750">
    <property type="entry name" value="DRC1/DRC2"/>
</dbReference>
<feature type="region of interest" description="Disordered" evidence="11">
    <location>
        <begin position="115"/>
        <end position="136"/>
    </location>
</feature>
<accession>A0A6I8S0Z0</accession>
<dbReference type="InParanoid" id="A0A6I8S0Z0"/>
<dbReference type="Xenbase" id="XB-GENE-5967064">
    <property type="gene designation" value="drc1"/>
</dbReference>
<keyword evidence="4" id="KW-0282">Flagellum</keyword>
<feature type="region of interest" description="Disordered" evidence="11">
    <location>
        <begin position="1"/>
        <end position="46"/>
    </location>
</feature>
<evidence type="ECO:0000256" key="9">
    <source>
        <dbReference type="ARBA" id="ARBA00046115"/>
    </source>
</evidence>
<proteinExistence type="inferred from homology"/>
<dbReference type="InterPro" id="IPR029440">
    <property type="entry name" value="DRC1_C"/>
</dbReference>
<dbReference type="Bgee" id="ENSXETG00000003329">
    <property type="expression patterns" value="Expressed in testis and 10 other cell types or tissues"/>
</dbReference>
<feature type="coiled-coil region" evidence="10">
    <location>
        <begin position="180"/>
        <end position="236"/>
    </location>
</feature>